<protein>
    <submittedName>
        <fullName evidence="1">Uncharacterized protein</fullName>
    </submittedName>
</protein>
<comment type="caution">
    <text evidence="1">The sequence shown here is derived from an EMBL/GenBank/DDBJ whole genome shotgun (WGS) entry which is preliminary data.</text>
</comment>
<proteinExistence type="predicted"/>
<dbReference type="AlphaFoldDB" id="A0A813ZKR4"/>
<organism evidence="1 2">
    <name type="scientific">Brachionus calyciflorus</name>
    <dbReference type="NCBI Taxonomy" id="104777"/>
    <lineage>
        <taxon>Eukaryota</taxon>
        <taxon>Metazoa</taxon>
        <taxon>Spiralia</taxon>
        <taxon>Gnathifera</taxon>
        <taxon>Rotifera</taxon>
        <taxon>Eurotatoria</taxon>
        <taxon>Monogononta</taxon>
        <taxon>Pseudotrocha</taxon>
        <taxon>Ploima</taxon>
        <taxon>Brachionidae</taxon>
        <taxon>Brachionus</taxon>
    </lineage>
</organism>
<name>A0A813ZKR4_9BILA</name>
<evidence type="ECO:0000313" key="1">
    <source>
        <dbReference type="EMBL" id="CAF0900320.1"/>
    </source>
</evidence>
<dbReference type="Proteomes" id="UP000663879">
    <property type="component" value="Unassembled WGS sequence"/>
</dbReference>
<dbReference type="EMBL" id="CAJNOC010001917">
    <property type="protein sequence ID" value="CAF0900320.1"/>
    <property type="molecule type" value="Genomic_DNA"/>
</dbReference>
<evidence type="ECO:0000313" key="2">
    <source>
        <dbReference type="Proteomes" id="UP000663879"/>
    </source>
</evidence>
<reference evidence="1" key="1">
    <citation type="submission" date="2021-02" db="EMBL/GenBank/DDBJ databases">
        <authorList>
            <person name="Nowell W R."/>
        </authorList>
    </citation>
    <scope>NUCLEOTIDE SEQUENCE</scope>
    <source>
        <strain evidence="1">Ploen Becks lab</strain>
    </source>
</reference>
<gene>
    <name evidence="1" type="ORF">OXX778_LOCUS11366</name>
</gene>
<sequence length="83" mass="9726">MINLEINRLEEQIKSLKDNRLKLKNDLVAKLGTIYLDKFNQILNDLDKESLETLRNEFDNSSEKAGRIVARPYLVKTSNQNQY</sequence>
<accession>A0A813ZKR4</accession>
<keyword evidence="2" id="KW-1185">Reference proteome</keyword>